<dbReference type="SUPFAM" id="SSF53098">
    <property type="entry name" value="Ribonuclease H-like"/>
    <property type="match status" value="1"/>
</dbReference>
<evidence type="ECO:0000256" key="7">
    <source>
        <dbReference type="SAM" id="MobiDB-lite"/>
    </source>
</evidence>
<protein>
    <recommendedName>
        <fullName evidence="8">Exonuclease domain-containing protein</fullName>
    </recommendedName>
</protein>
<dbReference type="Proteomes" id="UP000001072">
    <property type="component" value="Unassembled WGS sequence"/>
</dbReference>
<organism evidence="10">
    <name type="scientific">Melampsora larici-populina (strain 98AG31 / pathotype 3-4-7)</name>
    <name type="common">Poplar leaf rust fungus</name>
    <dbReference type="NCBI Taxonomy" id="747676"/>
    <lineage>
        <taxon>Eukaryota</taxon>
        <taxon>Fungi</taxon>
        <taxon>Dikarya</taxon>
        <taxon>Basidiomycota</taxon>
        <taxon>Pucciniomycotina</taxon>
        <taxon>Pucciniomycetes</taxon>
        <taxon>Pucciniales</taxon>
        <taxon>Melampsoraceae</taxon>
        <taxon>Melampsora</taxon>
    </lineage>
</organism>
<evidence type="ECO:0000313" key="9">
    <source>
        <dbReference type="EMBL" id="EGG04416.1"/>
    </source>
</evidence>
<dbReference type="GO" id="GO:0005634">
    <property type="term" value="C:nucleus"/>
    <property type="evidence" value="ECO:0007669"/>
    <property type="project" value="UniProtKB-SubCell"/>
</dbReference>
<evidence type="ECO:0000256" key="2">
    <source>
        <dbReference type="ARBA" id="ARBA00006357"/>
    </source>
</evidence>
<dbReference type="Pfam" id="PF00929">
    <property type="entry name" value="RNase_T"/>
    <property type="match status" value="1"/>
</dbReference>
<dbReference type="OrthoDB" id="206335at2759"/>
<feature type="domain" description="Exonuclease" evidence="8">
    <location>
        <begin position="344"/>
        <end position="509"/>
    </location>
</feature>
<dbReference type="InterPro" id="IPR013520">
    <property type="entry name" value="Ribonucl_H"/>
</dbReference>
<dbReference type="STRING" id="747676.F4RSZ6"/>
<comment type="similarity">
    <text evidence="2">Belongs to the REXO1/REXO3 family.</text>
</comment>
<name>F4RSZ6_MELLP</name>
<dbReference type="GO" id="GO:0003676">
    <property type="term" value="F:nucleic acid binding"/>
    <property type="evidence" value="ECO:0007669"/>
    <property type="project" value="InterPro"/>
</dbReference>
<dbReference type="GO" id="GO:0004527">
    <property type="term" value="F:exonuclease activity"/>
    <property type="evidence" value="ECO:0007669"/>
    <property type="project" value="UniProtKB-KW"/>
</dbReference>
<dbReference type="VEuPathDB" id="FungiDB:MELLADRAFT_78319"/>
<keyword evidence="6" id="KW-0539">Nucleus</keyword>
<comment type="subcellular location">
    <subcellularLocation>
        <location evidence="1">Nucleus</location>
    </subcellularLocation>
</comment>
<dbReference type="CDD" id="cd06145">
    <property type="entry name" value="REX1_like"/>
    <property type="match status" value="1"/>
</dbReference>
<dbReference type="Gene3D" id="3.30.420.10">
    <property type="entry name" value="Ribonuclease H-like superfamily/Ribonuclease H"/>
    <property type="match status" value="1"/>
</dbReference>
<evidence type="ECO:0000256" key="6">
    <source>
        <dbReference type="ARBA" id="ARBA00023242"/>
    </source>
</evidence>
<dbReference type="SMART" id="SM00479">
    <property type="entry name" value="EXOIII"/>
    <property type="match status" value="1"/>
</dbReference>
<sequence length="703" mass="78845">MSNSMTPSSSTSNPRPTHRRKHSSQSNPSKPNPSPSPSIKLNSANPPLKRLKLSSPELSSEFPQKTDEFITNQQTSFTIQESTQDVISLNDDDHDGNWSTVLNSKTSKGKSKKQQKLIKHQQLHPAEFHFDTRGFKNGRIIQLKDVRDLVLNITADERSQDWMLVKNKSNISKTVVLMIPGITPLTLGVEKPNTNLGMPFSISSQSTHLPAFQSLFSHACPTKAGGDRLRMFSCLSVFLTCQLSAWAKAKRDEERKKNQKTISSSDPTLFLLQEEIMTEQGYPKPNYPIPLTASVRQTQREKHPMNSTQPIPSTRFEEWIQSDGWIQTPWIESPKIESLGKPLKLIGIDCEMCLTENGSELTRCTVVGKDGKPILDELVKPESPIINYLTRFSGMTEKRLQGVQTTLKDVQIKLSSMIDFDTVLVGHSLECDLRALKLLHPWVIDTSVIYQHPKGLPMKPSLKWLAQKWLNKEIQANPPPGSMTLGHDSEEDARTAIELVLKKMEKGTGFGEFVNDVESIFERMSRGTEPKRVAVIDHGGGMNSSKATSSMVCKTDAEVIDGMISHLENHDFLFGRLMDLSHGLGWSKPPTPKLSHDLPTQEESIPTHPICESSIETLYESLSNQIIKLNEALPKGTALIIFTGHDDPREMARLNAMKSKFDQALKNGSTTVSEELRWMSAQERQLIDEVEKCKLGMSFFRVK</sequence>
<keyword evidence="5" id="KW-0269">Exonuclease</keyword>
<dbReference type="EMBL" id="GL883118">
    <property type="protein sequence ID" value="EGG04416.1"/>
    <property type="molecule type" value="Genomic_DNA"/>
</dbReference>
<gene>
    <name evidence="9" type="ORF">MELLADRAFT_78319</name>
</gene>
<dbReference type="InterPro" id="IPR036397">
    <property type="entry name" value="RNaseH_sf"/>
</dbReference>
<keyword evidence="3" id="KW-0540">Nuclease</keyword>
<dbReference type="InterPro" id="IPR047021">
    <property type="entry name" value="REXO1/3/4-like"/>
</dbReference>
<proteinExistence type="inferred from homology"/>
<evidence type="ECO:0000259" key="8">
    <source>
        <dbReference type="SMART" id="SM00479"/>
    </source>
</evidence>
<dbReference type="InterPro" id="IPR034922">
    <property type="entry name" value="REX1-like_exo"/>
</dbReference>
<dbReference type="FunCoup" id="F4RSZ6">
    <property type="interactions" value="293"/>
</dbReference>
<dbReference type="InParanoid" id="F4RSZ6"/>
<dbReference type="GeneID" id="18933095"/>
<accession>F4RSZ6</accession>
<dbReference type="eggNOG" id="KOG2248">
    <property type="taxonomic scope" value="Eukaryota"/>
</dbReference>
<dbReference type="PANTHER" id="PTHR12801:SF115">
    <property type="entry name" value="FI18136P1-RELATED"/>
    <property type="match status" value="1"/>
</dbReference>
<dbReference type="InterPro" id="IPR012337">
    <property type="entry name" value="RNaseH-like_sf"/>
</dbReference>
<keyword evidence="4" id="KW-0378">Hydrolase</keyword>
<feature type="region of interest" description="Disordered" evidence="7">
    <location>
        <begin position="1"/>
        <end position="63"/>
    </location>
</feature>
<evidence type="ECO:0000256" key="4">
    <source>
        <dbReference type="ARBA" id="ARBA00022801"/>
    </source>
</evidence>
<dbReference type="AlphaFoldDB" id="F4RSZ6"/>
<evidence type="ECO:0000256" key="1">
    <source>
        <dbReference type="ARBA" id="ARBA00004123"/>
    </source>
</evidence>
<evidence type="ECO:0000256" key="3">
    <source>
        <dbReference type="ARBA" id="ARBA00022722"/>
    </source>
</evidence>
<dbReference type="KEGG" id="mlr:MELLADRAFT_78319"/>
<reference evidence="10" key="1">
    <citation type="journal article" date="2011" name="Proc. Natl. Acad. Sci. U.S.A.">
        <title>Obligate biotrophy features unraveled by the genomic analysis of rust fungi.</title>
        <authorList>
            <person name="Duplessis S."/>
            <person name="Cuomo C.A."/>
            <person name="Lin Y.-C."/>
            <person name="Aerts A."/>
            <person name="Tisserant E."/>
            <person name="Veneault-Fourrey C."/>
            <person name="Joly D.L."/>
            <person name="Hacquard S."/>
            <person name="Amselem J."/>
            <person name="Cantarel B.L."/>
            <person name="Chiu R."/>
            <person name="Coutinho P.M."/>
            <person name="Feau N."/>
            <person name="Field M."/>
            <person name="Frey P."/>
            <person name="Gelhaye E."/>
            <person name="Goldberg J."/>
            <person name="Grabherr M.G."/>
            <person name="Kodira C.D."/>
            <person name="Kohler A."/>
            <person name="Kuees U."/>
            <person name="Lindquist E.A."/>
            <person name="Lucas S.M."/>
            <person name="Mago R."/>
            <person name="Mauceli E."/>
            <person name="Morin E."/>
            <person name="Murat C."/>
            <person name="Pangilinan J.L."/>
            <person name="Park R."/>
            <person name="Pearson M."/>
            <person name="Quesneville H."/>
            <person name="Rouhier N."/>
            <person name="Sakthikumar S."/>
            <person name="Salamov A.A."/>
            <person name="Schmutz J."/>
            <person name="Selles B."/>
            <person name="Shapiro H."/>
            <person name="Tanguay P."/>
            <person name="Tuskan G.A."/>
            <person name="Henrissat B."/>
            <person name="Van de Peer Y."/>
            <person name="Rouze P."/>
            <person name="Ellis J.G."/>
            <person name="Dodds P.N."/>
            <person name="Schein J.E."/>
            <person name="Zhong S."/>
            <person name="Hamelin R.C."/>
            <person name="Grigoriev I.V."/>
            <person name="Szabo L.J."/>
            <person name="Martin F."/>
        </authorList>
    </citation>
    <scope>NUCLEOTIDE SEQUENCE [LARGE SCALE GENOMIC DNA]</scope>
    <source>
        <strain evidence="10">98AG31 / pathotype 3-4-7</strain>
    </source>
</reference>
<evidence type="ECO:0000313" key="10">
    <source>
        <dbReference type="Proteomes" id="UP000001072"/>
    </source>
</evidence>
<dbReference type="PANTHER" id="PTHR12801">
    <property type="entry name" value="RNA EXONUCLEASE REXO1 / RECO3 FAMILY MEMBER-RELATED"/>
    <property type="match status" value="1"/>
</dbReference>
<keyword evidence="10" id="KW-1185">Reference proteome</keyword>
<dbReference type="RefSeq" id="XP_007412207.1">
    <property type="nucleotide sequence ID" value="XM_007412145.1"/>
</dbReference>
<dbReference type="HOGENOM" id="CLU_008679_2_0_1"/>
<feature type="compositionally biased region" description="Low complexity" evidence="7">
    <location>
        <begin position="1"/>
        <end position="14"/>
    </location>
</feature>
<dbReference type="FunFam" id="3.30.420.10:FF:000019">
    <property type="entry name" value="RNA exonuclease NEF-sp"/>
    <property type="match status" value="1"/>
</dbReference>
<evidence type="ECO:0000256" key="5">
    <source>
        <dbReference type="ARBA" id="ARBA00022839"/>
    </source>
</evidence>